<reference evidence="2" key="1">
    <citation type="submission" date="2019-04" db="EMBL/GenBank/DDBJ databases">
        <title>Evolution of Biomass-Degrading Anaerobic Consortia Revealed by Metagenomics.</title>
        <authorList>
            <person name="Peng X."/>
        </authorList>
    </citation>
    <scope>NUCLEOTIDE SEQUENCE</scope>
    <source>
        <strain evidence="2">SIG18</strain>
    </source>
</reference>
<dbReference type="InterPro" id="IPR001226">
    <property type="entry name" value="Flavodoxin_CS"/>
</dbReference>
<dbReference type="RefSeq" id="WP_303738680.1">
    <property type="nucleotide sequence ID" value="NZ_SUTK01000012.1"/>
</dbReference>
<dbReference type="InterPro" id="IPR008254">
    <property type="entry name" value="Flavodoxin/NO_synth"/>
</dbReference>
<accession>A0A8T3V9P6</accession>
<dbReference type="Gene3D" id="3.40.50.360">
    <property type="match status" value="1"/>
</dbReference>
<dbReference type="PROSITE" id="PS00201">
    <property type="entry name" value="FLAVODOXIN"/>
    <property type="match status" value="1"/>
</dbReference>
<dbReference type="EMBL" id="SUTK01000012">
    <property type="protein sequence ID" value="MBE6501579.1"/>
    <property type="molecule type" value="Genomic_DNA"/>
</dbReference>
<name>A0A8T3V9P6_9EURY</name>
<gene>
    <name evidence="2" type="ORF">E7Z79_03960</name>
</gene>
<dbReference type="Pfam" id="PF12682">
    <property type="entry name" value="Flavodoxin_4"/>
    <property type="match status" value="1"/>
</dbReference>
<dbReference type="AlphaFoldDB" id="A0A8T3V9P6"/>
<evidence type="ECO:0000259" key="1">
    <source>
        <dbReference type="PROSITE" id="PS50902"/>
    </source>
</evidence>
<sequence>MKRIIIYYSNGGTTDLVAKTLAKNLNADLVRIHDLKNRDGFKNRLFASINAFRETKTDIIPAKVDLRGYDTVYFGTPTWNGNPTPAILTIIDRCDLRAKDVVIFATMDVNRGESNVKRLEEKVKLRGARVIESFTIATKDKNPEKLVSDTEAIIEIKDLKMY</sequence>
<organism evidence="2 3">
    <name type="scientific">Methanobrevibacter thaueri</name>
    <dbReference type="NCBI Taxonomy" id="190975"/>
    <lineage>
        <taxon>Archaea</taxon>
        <taxon>Methanobacteriati</taxon>
        <taxon>Methanobacteriota</taxon>
        <taxon>Methanomada group</taxon>
        <taxon>Methanobacteria</taxon>
        <taxon>Methanobacteriales</taxon>
        <taxon>Methanobacteriaceae</taxon>
        <taxon>Methanobrevibacter</taxon>
    </lineage>
</organism>
<dbReference type="InterPro" id="IPR029039">
    <property type="entry name" value="Flavoprotein-like_sf"/>
</dbReference>
<evidence type="ECO:0000313" key="2">
    <source>
        <dbReference type="EMBL" id="MBE6501579.1"/>
    </source>
</evidence>
<evidence type="ECO:0000313" key="3">
    <source>
        <dbReference type="Proteomes" id="UP000783037"/>
    </source>
</evidence>
<proteinExistence type="predicted"/>
<protein>
    <submittedName>
        <fullName evidence="2">Flavodoxin</fullName>
    </submittedName>
</protein>
<dbReference type="GO" id="GO:0009055">
    <property type="term" value="F:electron transfer activity"/>
    <property type="evidence" value="ECO:0007669"/>
    <property type="project" value="InterPro"/>
</dbReference>
<dbReference type="PROSITE" id="PS50902">
    <property type="entry name" value="FLAVODOXIN_LIKE"/>
    <property type="match status" value="1"/>
</dbReference>
<dbReference type="GO" id="GO:0010181">
    <property type="term" value="F:FMN binding"/>
    <property type="evidence" value="ECO:0007669"/>
    <property type="project" value="InterPro"/>
</dbReference>
<dbReference type="Proteomes" id="UP000783037">
    <property type="component" value="Unassembled WGS sequence"/>
</dbReference>
<feature type="domain" description="Flavodoxin-like" evidence="1">
    <location>
        <begin position="3"/>
        <end position="154"/>
    </location>
</feature>
<dbReference type="PANTHER" id="PTHR39201">
    <property type="entry name" value="EXPORTED PROTEIN-RELATED"/>
    <property type="match status" value="1"/>
</dbReference>
<dbReference type="PANTHER" id="PTHR39201:SF1">
    <property type="entry name" value="FLAVODOXIN-LIKE DOMAIN-CONTAINING PROTEIN"/>
    <property type="match status" value="1"/>
</dbReference>
<dbReference type="SUPFAM" id="SSF52218">
    <property type="entry name" value="Flavoproteins"/>
    <property type="match status" value="1"/>
</dbReference>
<comment type="caution">
    <text evidence="2">The sequence shown here is derived from an EMBL/GenBank/DDBJ whole genome shotgun (WGS) entry which is preliminary data.</text>
</comment>